<gene>
    <name evidence="3" type="ORF">B0H66DRAFT_546103</name>
</gene>
<sequence length="300" mass="33848">MNMRLFYVATILMAVGSQAARLKNYKRNEDCTGPYIAYDDVQPDECCWMPDEAVTSTFFTQMPLDSWGMIHNGARFGGVGPFNGCDGGVLRTGMGNDFCLARNDGVVDYDGSSYALFRNVIYLGGVDGGSGGLVQQNASDGTRPIWDKPDRKDGDEDDGKRCPGKTKPGPDDEVKDFGKEGKRKPCKPRWPDSVVFEDGHTLKTEGVSEADMKEILKLWGKDDVKWDDVPEKLRKLEIESDKVNEKADEMKKKKEVGMQKVEFDPPKQPKKDDKKDDDKDDEPDVEGDDEKKRRMMRFRF</sequence>
<organism evidence="3 4">
    <name type="scientific">Apodospora peruviana</name>
    <dbReference type="NCBI Taxonomy" id="516989"/>
    <lineage>
        <taxon>Eukaryota</taxon>
        <taxon>Fungi</taxon>
        <taxon>Dikarya</taxon>
        <taxon>Ascomycota</taxon>
        <taxon>Pezizomycotina</taxon>
        <taxon>Sordariomycetes</taxon>
        <taxon>Sordariomycetidae</taxon>
        <taxon>Sordariales</taxon>
        <taxon>Lasiosphaeriaceae</taxon>
        <taxon>Apodospora</taxon>
    </lineage>
</organism>
<feature type="compositionally biased region" description="Acidic residues" evidence="1">
    <location>
        <begin position="278"/>
        <end position="288"/>
    </location>
</feature>
<feature type="compositionally biased region" description="Basic and acidic residues" evidence="1">
    <location>
        <begin position="168"/>
        <end position="180"/>
    </location>
</feature>
<accession>A0AAE0IUJ1</accession>
<keyword evidence="2" id="KW-0732">Signal</keyword>
<reference evidence="3" key="2">
    <citation type="submission" date="2023-06" db="EMBL/GenBank/DDBJ databases">
        <authorList>
            <consortium name="Lawrence Berkeley National Laboratory"/>
            <person name="Haridas S."/>
            <person name="Hensen N."/>
            <person name="Bonometti L."/>
            <person name="Westerberg I."/>
            <person name="Brannstrom I.O."/>
            <person name="Guillou S."/>
            <person name="Cros-Aarteil S."/>
            <person name="Calhoun S."/>
            <person name="Kuo A."/>
            <person name="Mondo S."/>
            <person name="Pangilinan J."/>
            <person name="Riley R."/>
            <person name="Labutti K."/>
            <person name="Andreopoulos B."/>
            <person name="Lipzen A."/>
            <person name="Chen C."/>
            <person name="Yanf M."/>
            <person name="Daum C."/>
            <person name="Ng V."/>
            <person name="Clum A."/>
            <person name="Steindorff A."/>
            <person name="Ohm R."/>
            <person name="Martin F."/>
            <person name="Silar P."/>
            <person name="Natvig D."/>
            <person name="Lalanne C."/>
            <person name="Gautier V."/>
            <person name="Ament-Velasquez S.L."/>
            <person name="Kruys A."/>
            <person name="Hutchinson M.I."/>
            <person name="Powell A.J."/>
            <person name="Barry K."/>
            <person name="Miller A.N."/>
            <person name="Grigoriev I.V."/>
            <person name="Debuchy R."/>
            <person name="Gladieux P."/>
            <person name="Thoren M.H."/>
            <person name="Johannesson H."/>
        </authorList>
    </citation>
    <scope>NUCLEOTIDE SEQUENCE</scope>
    <source>
        <strain evidence="3">CBS 118394</strain>
    </source>
</reference>
<name>A0AAE0IUJ1_9PEZI</name>
<proteinExistence type="predicted"/>
<comment type="caution">
    <text evidence="3">The sequence shown here is derived from an EMBL/GenBank/DDBJ whole genome shotgun (WGS) entry which is preliminary data.</text>
</comment>
<feature type="compositionally biased region" description="Basic and acidic residues" evidence="1">
    <location>
        <begin position="242"/>
        <end position="277"/>
    </location>
</feature>
<evidence type="ECO:0000256" key="2">
    <source>
        <dbReference type="SAM" id="SignalP"/>
    </source>
</evidence>
<dbReference type="Proteomes" id="UP001283341">
    <property type="component" value="Unassembled WGS sequence"/>
</dbReference>
<dbReference type="EMBL" id="JAUEDM010000001">
    <property type="protein sequence ID" value="KAK3331212.1"/>
    <property type="molecule type" value="Genomic_DNA"/>
</dbReference>
<protein>
    <submittedName>
        <fullName evidence="3">Uncharacterized protein</fullName>
    </submittedName>
</protein>
<feature type="compositionally biased region" description="Basic and acidic residues" evidence="1">
    <location>
        <begin position="145"/>
        <end position="161"/>
    </location>
</feature>
<feature type="region of interest" description="Disordered" evidence="1">
    <location>
        <begin position="133"/>
        <end position="190"/>
    </location>
</feature>
<dbReference type="AlphaFoldDB" id="A0AAE0IUJ1"/>
<feature type="region of interest" description="Disordered" evidence="1">
    <location>
        <begin position="242"/>
        <end position="300"/>
    </location>
</feature>
<evidence type="ECO:0000313" key="4">
    <source>
        <dbReference type="Proteomes" id="UP001283341"/>
    </source>
</evidence>
<reference evidence="3" key="1">
    <citation type="journal article" date="2023" name="Mol. Phylogenet. Evol.">
        <title>Genome-scale phylogeny and comparative genomics of the fungal order Sordariales.</title>
        <authorList>
            <person name="Hensen N."/>
            <person name="Bonometti L."/>
            <person name="Westerberg I."/>
            <person name="Brannstrom I.O."/>
            <person name="Guillou S."/>
            <person name="Cros-Aarteil S."/>
            <person name="Calhoun S."/>
            <person name="Haridas S."/>
            <person name="Kuo A."/>
            <person name="Mondo S."/>
            <person name="Pangilinan J."/>
            <person name="Riley R."/>
            <person name="LaButti K."/>
            <person name="Andreopoulos B."/>
            <person name="Lipzen A."/>
            <person name="Chen C."/>
            <person name="Yan M."/>
            <person name="Daum C."/>
            <person name="Ng V."/>
            <person name="Clum A."/>
            <person name="Steindorff A."/>
            <person name="Ohm R.A."/>
            <person name="Martin F."/>
            <person name="Silar P."/>
            <person name="Natvig D.O."/>
            <person name="Lalanne C."/>
            <person name="Gautier V."/>
            <person name="Ament-Velasquez S.L."/>
            <person name="Kruys A."/>
            <person name="Hutchinson M.I."/>
            <person name="Powell A.J."/>
            <person name="Barry K."/>
            <person name="Miller A.N."/>
            <person name="Grigoriev I.V."/>
            <person name="Debuchy R."/>
            <person name="Gladieux P."/>
            <person name="Hiltunen Thoren M."/>
            <person name="Johannesson H."/>
        </authorList>
    </citation>
    <scope>NUCLEOTIDE SEQUENCE</scope>
    <source>
        <strain evidence="3">CBS 118394</strain>
    </source>
</reference>
<evidence type="ECO:0000256" key="1">
    <source>
        <dbReference type="SAM" id="MobiDB-lite"/>
    </source>
</evidence>
<evidence type="ECO:0000313" key="3">
    <source>
        <dbReference type="EMBL" id="KAK3331212.1"/>
    </source>
</evidence>
<keyword evidence="4" id="KW-1185">Reference proteome</keyword>
<feature type="chain" id="PRO_5042014676" evidence="2">
    <location>
        <begin position="20"/>
        <end position="300"/>
    </location>
</feature>
<feature type="signal peptide" evidence="2">
    <location>
        <begin position="1"/>
        <end position="19"/>
    </location>
</feature>